<feature type="transmembrane region" description="Helical" evidence="2">
    <location>
        <begin position="12"/>
        <end position="33"/>
    </location>
</feature>
<evidence type="ECO:0000256" key="1">
    <source>
        <dbReference type="SAM" id="MobiDB-lite"/>
    </source>
</evidence>
<comment type="caution">
    <text evidence="3">The sequence shown here is derived from an EMBL/GenBank/DDBJ whole genome shotgun (WGS) entry which is preliminary data.</text>
</comment>
<feature type="region of interest" description="Disordered" evidence="1">
    <location>
        <begin position="56"/>
        <end position="101"/>
    </location>
</feature>
<protein>
    <submittedName>
        <fullName evidence="3">YtxH domain-containing protein</fullName>
    </submittedName>
</protein>
<dbReference type="RefSeq" id="WP_377123282.1">
    <property type="nucleotide sequence ID" value="NZ_JBHUON010000002.1"/>
</dbReference>
<dbReference type="Proteomes" id="UP001597601">
    <property type="component" value="Unassembled WGS sequence"/>
</dbReference>
<evidence type="ECO:0000313" key="3">
    <source>
        <dbReference type="EMBL" id="MFD2863600.1"/>
    </source>
</evidence>
<sequence length="101" mass="10928">MKNPFVKEKNNALIAGIIIGSVAAAAITCLFVTEKGASVRQELGGTLSRLHDKIFGGGAQQNGEAEEDHHQDYLKKPHKTPKTDREALLKDHILTDSGAHE</sequence>
<reference evidence="4" key="1">
    <citation type="journal article" date="2019" name="Int. J. Syst. Evol. Microbiol.">
        <title>The Global Catalogue of Microorganisms (GCM) 10K type strain sequencing project: providing services to taxonomists for standard genome sequencing and annotation.</title>
        <authorList>
            <consortium name="The Broad Institute Genomics Platform"/>
            <consortium name="The Broad Institute Genome Sequencing Center for Infectious Disease"/>
            <person name="Wu L."/>
            <person name="Ma J."/>
        </authorList>
    </citation>
    <scope>NUCLEOTIDE SEQUENCE [LARGE SCALE GENOMIC DNA]</scope>
    <source>
        <strain evidence="4">KCTC 52232</strain>
    </source>
</reference>
<keyword evidence="2" id="KW-0812">Transmembrane</keyword>
<gene>
    <name evidence="3" type="ORF">ACFSYC_02770</name>
</gene>
<proteinExistence type="predicted"/>
<accession>A0ABW5XJ64</accession>
<dbReference type="EMBL" id="JBHUON010000002">
    <property type="protein sequence ID" value="MFD2863600.1"/>
    <property type="molecule type" value="Genomic_DNA"/>
</dbReference>
<name>A0ABW5XJ64_9SPHI</name>
<evidence type="ECO:0000256" key="2">
    <source>
        <dbReference type="SAM" id="Phobius"/>
    </source>
</evidence>
<keyword evidence="2" id="KW-1133">Transmembrane helix</keyword>
<evidence type="ECO:0000313" key="4">
    <source>
        <dbReference type="Proteomes" id="UP001597601"/>
    </source>
</evidence>
<keyword evidence="4" id="KW-1185">Reference proteome</keyword>
<organism evidence="3 4">
    <name type="scientific">Mucilaginibacter antarcticus</name>
    <dbReference type="NCBI Taxonomy" id="1855725"/>
    <lineage>
        <taxon>Bacteria</taxon>
        <taxon>Pseudomonadati</taxon>
        <taxon>Bacteroidota</taxon>
        <taxon>Sphingobacteriia</taxon>
        <taxon>Sphingobacteriales</taxon>
        <taxon>Sphingobacteriaceae</taxon>
        <taxon>Mucilaginibacter</taxon>
    </lineage>
</organism>
<feature type="compositionally biased region" description="Basic and acidic residues" evidence="1">
    <location>
        <begin position="67"/>
        <end position="101"/>
    </location>
</feature>
<keyword evidence="2" id="KW-0472">Membrane</keyword>